<reference evidence="5 7" key="2">
    <citation type="submission" date="2017-02" db="EMBL/GenBank/DDBJ databases">
        <authorList>
            <consortium name="Pathogen Informatics"/>
        </authorList>
    </citation>
    <scope>NUCLEOTIDE SEQUENCE [LARGE SCALE GENOMIC DNA]</scope>
    <source>
        <strain evidence="8">clo34</strain>
        <strain evidence="6">Clo34</strain>
        <strain evidence="5 7">VRECD0157</strain>
    </source>
</reference>
<evidence type="ECO:0000313" key="6">
    <source>
        <dbReference type="EMBL" id="VFD30963.1"/>
    </source>
</evidence>
<dbReference type="Proteomes" id="UP000411588">
    <property type="component" value="Unassembled WGS sequence"/>
</dbReference>
<reference evidence="1" key="1">
    <citation type="submission" date="2014-07" db="EMBL/GenBank/DDBJ databases">
        <authorList>
            <person name="Monot Marc"/>
        </authorList>
    </citation>
    <scope>NUCLEOTIDE SEQUENCE</scope>
    <source>
        <strain evidence="3">7032989</strain>
        <strain evidence="1">7032994</strain>
    </source>
</reference>
<sequence length="64" mass="7873">MINYMVEIIYSEKISEVENMLKIENIQYEFTSRDGFIFFGFYDMTDAYRFETLCSDEKIRFKRI</sequence>
<dbReference type="Proteomes" id="UP000189137">
    <property type="component" value="Unassembled WGS sequence"/>
</dbReference>
<reference evidence="4" key="3">
    <citation type="journal article" date="2018" name="Genome Biol.">
        <title>SKESA: strategic k-mer extension for scrupulous assemblies.</title>
        <authorList>
            <person name="Souvorov A."/>
            <person name="Agarwala R."/>
            <person name="Lipman D.J."/>
        </authorList>
    </citation>
    <scope>NUCLEOTIDE SEQUENCE</scope>
    <source>
        <strain evidence="4">HN1000</strain>
    </source>
</reference>
<evidence type="ECO:0000313" key="8">
    <source>
        <dbReference type="Proteomes" id="UP000411588"/>
    </source>
</evidence>
<evidence type="ECO:0000313" key="4">
    <source>
        <dbReference type="EMBL" id="HBH1542914.1"/>
    </source>
</evidence>
<reference evidence="4" key="4">
    <citation type="submission" date="2021-06" db="EMBL/GenBank/DDBJ databases">
        <authorList>
            <consortium name="NCBI Pathogen Detection Project"/>
        </authorList>
    </citation>
    <scope>NUCLEOTIDE SEQUENCE</scope>
    <source>
        <strain evidence="4">HN1000</strain>
    </source>
</reference>
<dbReference type="AlphaFoldDB" id="A0A031WID7"/>
<accession>A0A031WID7</accession>
<dbReference type="EMBL" id="CAADAN010000003">
    <property type="protein sequence ID" value="VFD30963.1"/>
    <property type="molecule type" value="Genomic_DNA"/>
</dbReference>
<evidence type="ECO:0000313" key="3">
    <source>
        <dbReference type="EMBL" id="CDT42598.1"/>
    </source>
</evidence>
<proteinExistence type="predicted"/>
<dbReference type="EMBL" id="DAEPXK010000026">
    <property type="protein sequence ID" value="HBH1542914.1"/>
    <property type="molecule type" value="Genomic_DNA"/>
</dbReference>
<evidence type="ECO:0000313" key="1">
    <source>
        <dbReference type="EMBL" id="CDS84146.1"/>
    </source>
</evidence>
<evidence type="ECO:0000313" key="2">
    <source>
        <dbReference type="EMBL" id="CDS87497.1"/>
    </source>
</evidence>
<gene>
    <name evidence="3" type="ORF">BN1095_470100</name>
    <name evidence="2" type="ORF">BN1096_620067</name>
    <name evidence="1" type="ORF">BN1097_250066</name>
    <name evidence="4" type="ORF">KRM00_002417</name>
    <name evidence="6" type="ORF">SAMEA1402399_01371</name>
    <name evidence="5" type="ORF">SAMEA3375112_03739</name>
</gene>
<dbReference type="EMBL" id="LK933149">
    <property type="protein sequence ID" value="CDT42598.1"/>
    <property type="molecule type" value="Genomic_DNA"/>
</dbReference>
<evidence type="ECO:0000313" key="5">
    <source>
        <dbReference type="EMBL" id="SJT12470.1"/>
    </source>
</evidence>
<evidence type="ECO:0000313" key="7">
    <source>
        <dbReference type="Proteomes" id="UP000189137"/>
    </source>
</evidence>
<name>A0A031WID7_CLODI</name>
<dbReference type="KEGG" id="pdf:CD630DERM_17281"/>
<dbReference type="EMBL" id="LK932360">
    <property type="protein sequence ID" value="CDS84146.1"/>
    <property type="molecule type" value="Genomic_DNA"/>
</dbReference>
<dbReference type="EMBL" id="FUPS01000017">
    <property type="protein sequence ID" value="SJT12470.1"/>
    <property type="molecule type" value="Genomic_DNA"/>
</dbReference>
<dbReference type="EMBL" id="LK932516">
    <property type="protein sequence ID" value="CDS87497.1"/>
    <property type="molecule type" value="Genomic_DNA"/>
</dbReference>
<protein>
    <submittedName>
        <fullName evidence="4">Peptide ABC transporter substrate-binding protein</fullName>
    </submittedName>
</protein>
<dbReference type="Proteomes" id="UP000878956">
    <property type="component" value="Unassembled WGS sequence"/>
</dbReference>
<dbReference type="RefSeq" id="WP_004454424.1">
    <property type="nucleotide sequence ID" value="NZ_AP031492.1"/>
</dbReference>
<organism evidence="1">
    <name type="scientific">Clostridioides difficile</name>
    <name type="common">Peptoclostridium difficile</name>
    <dbReference type="NCBI Taxonomy" id="1496"/>
    <lineage>
        <taxon>Bacteria</taxon>
        <taxon>Bacillati</taxon>
        <taxon>Bacillota</taxon>
        <taxon>Clostridia</taxon>
        <taxon>Peptostreptococcales</taxon>
        <taxon>Peptostreptococcaceae</taxon>
        <taxon>Clostridioides</taxon>
    </lineage>
</organism>
<dbReference type="GeneID" id="66354140"/>